<evidence type="ECO:0000256" key="2">
    <source>
        <dbReference type="SAM" id="SignalP"/>
    </source>
</evidence>
<dbReference type="Pfam" id="PF02638">
    <property type="entry name" value="GHL10"/>
    <property type="match status" value="1"/>
</dbReference>
<dbReference type="InterPro" id="IPR017853">
    <property type="entry name" value="GH"/>
</dbReference>
<sequence precursor="true">MKVPTMRRFAMASLLILLLSGSAEPANLIDAFEYPQTNVAQDVWDVQGERGNTPALSMVEDGGRLVMQIEAPFASDPNLSRIYIDRQVDLDLAAAGGFSLEVLSSNPEATGSMSLYFHSREGWYSGSADIASKGWGAVPFSKASFRLEDQPIGWNKIDAIRIAFWRGKNTDFFLRLRKLEATQHNVALIIPAVERREAGSLKMATDVAEMLDAIGLGNDAIEDSSLASGGLGDRSIAILPYNPKLTSEAVEALIEFVAKGGKVLACYQLPDKLAQSLGFGELKYRSQQNKGDFAEIRFHATDIASLPPSVRQASWNITTAKPVGYNAKVVGQWYDRDGQSADAAAMLVSDRGAFFSHVLLRDDWNAKKQMLASIMGHLSPMMWKQMAEAALKDLNTLGHLDSLEALTEFLKKNDQHGVDLATRSGLVKLQEAKQQFTSGHYEQVVGLAKEVHQDLALAYVKAQPSPTTEGRAFWNHTGTGAYDGDWNRTASELSAAGFNMILPNMLWGGVAHYPSKLLPHSRTFNKYGDQIEQCVAAAREHKLEVHVWKVNWNLSTAPQDFVKQIHAEHRNQVTVTGEAEDWLCPSHPDNFQLELQSMLEVARDYPIDGLHFDYIRYPGRDKCYCDGCRERFEAASGKPVEEWPSDCYSGQRSEEYLQWRCDQITRLVKAVHDQAKTIRPGIRISAAVFGAYPECRSSVAQDWPEWIKAGYLDFVCPMDYTQSDLSFIGLVSNQLKLVNGRIPIYPGIGQWRLPNDRVVGQIYHARALGAAGFTIFDLSHGSAETFVPTVGLGVGRNPALPPHRNR</sequence>
<comment type="caution">
    <text evidence="4">The sequence shown here is derived from an EMBL/GenBank/DDBJ whole genome shotgun (WGS) entry which is preliminary data.</text>
</comment>
<dbReference type="Gene3D" id="3.20.20.80">
    <property type="entry name" value="Glycosidases"/>
    <property type="match status" value="1"/>
</dbReference>
<dbReference type="EMBL" id="SJPV01000030">
    <property type="protein sequence ID" value="TWU28753.1"/>
    <property type="molecule type" value="Genomic_DNA"/>
</dbReference>
<reference evidence="4 5" key="1">
    <citation type="submission" date="2019-02" db="EMBL/GenBank/DDBJ databases">
        <title>Deep-cultivation of Planctomycetes and their phenomic and genomic characterization uncovers novel biology.</title>
        <authorList>
            <person name="Wiegand S."/>
            <person name="Jogler M."/>
            <person name="Boedeker C."/>
            <person name="Pinto D."/>
            <person name="Vollmers J."/>
            <person name="Rivas-Marin E."/>
            <person name="Kohn T."/>
            <person name="Peeters S.H."/>
            <person name="Heuer A."/>
            <person name="Rast P."/>
            <person name="Oberbeckmann S."/>
            <person name="Bunk B."/>
            <person name="Jeske O."/>
            <person name="Meyerdierks A."/>
            <person name="Storesund J.E."/>
            <person name="Kallscheuer N."/>
            <person name="Luecker S."/>
            <person name="Lage O.M."/>
            <person name="Pohl T."/>
            <person name="Merkel B.J."/>
            <person name="Hornburger P."/>
            <person name="Mueller R.-W."/>
            <person name="Bruemmer F."/>
            <person name="Labrenz M."/>
            <person name="Spormann A.M."/>
            <person name="Op Den Camp H."/>
            <person name="Overmann J."/>
            <person name="Amann R."/>
            <person name="Jetten M.S.M."/>
            <person name="Mascher T."/>
            <person name="Medema M.H."/>
            <person name="Devos D.P."/>
            <person name="Kaster A.-K."/>
            <person name="Ovreas L."/>
            <person name="Rohde M."/>
            <person name="Galperin M.Y."/>
            <person name="Jogler C."/>
        </authorList>
    </citation>
    <scope>NUCLEOTIDE SEQUENCE [LARGE SCALE GENOMIC DNA]</scope>
    <source>
        <strain evidence="4 5">Poly41</strain>
    </source>
</reference>
<dbReference type="OrthoDB" id="9794671at2"/>
<organism evidence="4 5">
    <name type="scientific">Novipirellula artificiosorum</name>
    <dbReference type="NCBI Taxonomy" id="2528016"/>
    <lineage>
        <taxon>Bacteria</taxon>
        <taxon>Pseudomonadati</taxon>
        <taxon>Planctomycetota</taxon>
        <taxon>Planctomycetia</taxon>
        <taxon>Pirellulales</taxon>
        <taxon>Pirellulaceae</taxon>
        <taxon>Novipirellula</taxon>
    </lineage>
</organism>
<accession>A0A5C6CUV4</accession>
<dbReference type="InterPro" id="IPR003790">
    <property type="entry name" value="GHL10"/>
</dbReference>
<evidence type="ECO:0000259" key="3">
    <source>
        <dbReference type="Pfam" id="PF02638"/>
    </source>
</evidence>
<dbReference type="InterPro" id="IPR052177">
    <property type="entry name" value="Divisome_Glycosyl_Hydrolase"/>
</dbReference>
<feature type="chain" id="PRO_5022946145" description="Glycosyl hydrolase-like 10 domain-containing protein" evidence="2">
    <location>
        <begin position="26"/>
        <end position="806"/>
    </location>
</feature>
<evidence type="ECO:0000256" key="1">
    <source>
        <dbReference type="ARBA" id="ARBA00022729"/>
    </source>
</evidence>
<proteinExistence type="predicted"/>
<dbReference type="PANTHER" id="PTHR43405:SF1">
    <property type="entry name" value="GLYCOSYL HYDROLASE DIGH"/>
    <property type="match status" value="1"/>
</dbReference>
<evidence type="ECO:0000313" key="4">
    <source>
        <dbReference type="EMBL" id="TWU28753.1"/>
    </source>
</evidence>
<keyword evidence="5" id="KW-1185">Reference proteome</keyword>
<feature type="signal peptide" evidence="2">
    <location>
        <begin position="1"/>
        <end position="25"/>
    </location>
</feature>
<feature type="domain" description="Glycosyl hydrolase-like 10" evidence="3">
    <location>
        <begin position="492"/>
        <end position="723"/>
    </location>
</feature>
<evidence type="ECO:0000313" key="5">
    <source>
        <dbReference type="Proteomes" id="UP000319143"/>
    </source>
</evidence>
<keyword evidence="1 2" id="KW-0732">Signal</keyword>
<protein>
    <recommendedName>
        <fullName evidence="3">Glycosyl hydrolase-like 10 domain-containing protein</fullName>
    </recommendedName>
</protein>
<name>A0A5C6CUV4_9BACT</name>
<gene>
    <name evidence="4" type="ORF">Poly41_69150</name>
</gene>
<dbReference type="AlphaFoldDB" id="A0A5C6CUV4"/>
<dbReference type="Proteomes" id="UP000319143">
    <property type="component" value="Unassembled WGS sequence"/>
</dbReference>
<dbReference type="SUPFAM" id="SSF51445">
    <property type="entry name" value="(Trans)glycosidases"/>
    <property type="match status" value="1"/>
</dbReference>
<dbReference type="PANTHER" id="PTHR43405">
    <property type="entry name" value="GLYCOSYL HYDROLASE DIGH"/>
    <property type="match status" value="1"/>
</dbReference>